<feature type="signal peptide" evidence="13">
    <location>
        <begin position="1"/>
        <end position="24"/>
    </location>
</feature>
<keyword evidence="7" id="KW-0446">Lipid-binding</keyword>
<protein>
    <recommendedName>
        <fullName evidence="11">Sex hormone-binding globulin</fullName>
    </recommendedName>
</protein>
<comment type="subcellular location">
    <subcellularLocation>
        <location evidence="1">Secreted</location>
    </subcellularLocation>
</comment>
<dbReference type="GO" id="GO:0005576">
    <property type="term" value="C:extracellular region"/>
    <property type="evidence" value="ECO:0007669"/>
    <property type="project" value="UniProtKB-SubCell"/>
</dbReference>
<evidence type="ECO:0000256" key="9">
    <source>
        <dbReference type="ARBA" id="ARBA00023180"/>
    </source>
</evidence>
<sequence>MELTNAGLGVLLLAFFTAWEGTGSQSLKVKVSNLLIYLCISSHLSRTRTFPSTGIINLGNRDNKWTPLMNISTKLSEITRITSHFEFRTFDPEGAIFYGDTRDGQDWFVLSLRGGIPEMQIGKADILVSVTGGPKLNDGLWHKMELRSEGMLVVLEVDNKKELVVGLHSKEAQANMTGYIRLALGGILVDEKKLVFQFGPLMDGCLRQGHWLNLSSPWDTTLEVMPTACFPKIKKGSFFPGTGLAAFNTSGEKQPIEHRDDVFSSLSVTLSTESGAENYDIEIDSPNFHLAILRNTMTFKLHNEEIKLQDNNQDFLARWKEGMLLAFGGVPGDSVENKGSDYLEGCVDSIHIQGNEVDLDEALFKDPSVFSHSCPVS</sequence>
<dbReference type="CDD" id="cd00110">
    <property type="entry name" value="LamG"/>
    <property type="match status" value="1"/>
</dbReference>
<feature type="chain" id="PRO_5044323486" description="Sex hormone-binding globulin" evidence="13">
    <location>
        <begin position="25"/>
        <end position="377"/>
    </location>
</feature>
<keyword evidence="6" id="KW-0677">Repeat</keyword>
<evidence type="ECO:0000256" key="13">
    <source>
        <dbReference type="SAM" id="SignalP"/>
    </source>
</evidence>
<dbReference type="PANTHER" id="PTHR24040:SF3">
    <property type="entry name" value="SEX HORMONE-BINDING GLOBULIN"/>
    <property type="match status" value="1"/>
</dbReference>
<dbReference type="SMART" id="SM00282">
    <property type="entry name" value="LamG"/>
    <property type="match status" value="1"/>
</dbReference>
<keyword evidence="9" id="KW-0325">Glycoprotein</keyword>
<evidence type="ECO:0000256" key="3">
    <source>
        <dbReference type="ARBA" id="ARBA00022525"/>
    </source>
</evidence>
<keyword evidence="5 13" id="KW-0732">Signal</keyword>
<dbReference type="GO" id="GO:0005496">
    <property type="term" value="F:steroid binding"/>
    <property type="evidence" value="ECO:0007669"/>
    <property type="project" value="UniProtKB-KW"/>
</dbReference>
<organism evidence="15 16">
    <name type="scientific">Denticeps clupeoides</name>
    <name type="common">denticle herring</name>
    <dbReference type="NCBI Taxonomy" id="299321"/>
    <lineage>
        <taxon>Eukaryota</taxon>
        <taxon>Metazoa</taxon>
        <taxon>Chordata</taxon>
        <taxon>Craniata</taxon>
        <taxon>Vertebrata</taxon>
        <taxon>Euteleostomi</taxon>
        <taxon>Actinopterygii</taxon>
        <taxon>Neopterygii</taxon>
        <taxon>Teleostei</taxon>
        <taxon>Clupei</taxon>
        <taxon>Clupeiformes</taxon>
        <taxon>Denticipitoidei</taxon>
        <taxon>Denticipitidae</taxon>
        <taxon>Denticeps</taxon>
    </lineage>
</organism>
<accession>A0AAY4AR12</accession>
<evidence type="ECO:0000259" key="14">
    <source>
        <dbReference type="PROSITE" id="PS50025"/>
    </source>
</evidence>
<evidence type="ECO:0000256" key="6">
    <source>
        <dbReference type="ARBA" id="ARBA00022737"/>
    </source>
</evidence>
<dbReference type="InterPro" id="IPR001791">
    <property type="entry name" value="Laminin_G"/>
</dbReference>
<dbReference type="Ensembl" id="ENSDCDT00010011798.1">
    <property type="protein sequence ID" value="ENSDCDP00010011274.1"/>
    <property type="gene ID" value="ENSDCDG00010004989.1"/>
</dbReference>
<reference evidence="15" key="3">
    <citation type="submission" date="2025-09" db="UniProtKB">
        <authorList>
            <consortium name="Ensembl"/>
        </authorList>
    </citation>
    <scope>IDENTIFICATION</scope>
</reference>
<comment type="subunit">
    <text evidence="2">Homodimer.</text>
</comment>
<evidence type="ECO:0000256" key="4">
    <source>
        <dbReference type="ARBA" id="ARBA00022665"/>
    </source>
</evidence>
<keyword evidence="16" id="KW-1185">Reference proteome</keyword>
<dbReference type="Proteomes" id="UP000694580">
    <property type="component" value="Chromosome 1"/>
</dbReference>
<keyword evidence="8" id="KW-1015">Disulfide bond</keyword>
<dbReference type="PANTHER" id="PTHR24040">
    <property type="entry name" value="LAMININ G-LIKE DOMAIN-CONTAINING PROTEIN"/>
    <property type="match status" value="1"/>
</dbReference>
<evidence type="ECO:0000256" key="5">
    <source>
        <dbReference type="ARBA" id="ARBA00022729"/>
    </source>
</evidence>
<evidence type="ECO:0000256" key="11">
    <source>
        <dbReference type="ARBA" id="ARBA00040510"/>
    </source>
</evidence>
<dbReference type="Pfam" id="PF00054">
    <property type="entry name" value="Laminin_G_1"/>
    <property type="match status" value="1"/>
</dbReference>
<dbReference type="Gene3D" id="2.60.120.200">
    <property type="match status" value="2"/>
</dbReference>
<keyword evidence="3" id="KW-0964">Secreted</keyword>
<dbReference type="AlphaFoldDB" id="A0AAY4AR12"/>
<dbReference type="SUPFAM" id="SSF49899">
    <property type="entry name" value="Concanavalin A-like lectins/glucanases"/>
    <property type="match status" value="2"/>
</dbReference>
<evidence type="ECO:0000256" key="1">
    <source>
        <dbReference type="ARBA" id="ARBA00004613"/>
    </source>
</evidence>
<evidence type="ECO:0000256" key="8">
    <source>
        <dbReference type="ARBA" id="ARBA00023157"/>
    </source>
</evidence>
<evidence type="ECO:0000256" key="10">
    <source>
        <dbReference type="ARBA" id="ARBA00037620"/>
    </source>
</evidence>
<dbReference type="PROSITE" id="PS50025">
    <property type="entry name" value="LAM_G_DOMAIN"/>
    <property type="match status" value="1"/>
</dbReference>
<name>A0AAY4AR12_9TELE</name>
<gene>
    <name evidence="15" type="primary">SHBG</name>
</gene>
<feature type="domain" description="Laminin G" evidence="14">
    <location>
        <begin position="55"/>
        <end position="229"/>
    </location>
</feature>
<evidence type="ECO:0000313" key="16">
    <source>
        <dbReference type="Proteomes" id="UP000694580"/>
    </source>
</evidence>
<reference evidence="15 16" key="1">
    <citation type="submission" date="2020-06" db="EMBL/GenBank/DDBJ databases">
        <authorList>
            <consortium name="Wellcome Sanger Institute Data Sharing"/>
        </authorList>
    </citation>
    <scope>NUCLEOTIDE SEQUENCE [LARGE SCALE GENOMIC DNA]</scope>
</reference>
<keyword evidence="4" id="KW-0754">Steroid-binding</keyword>
<dbReference type="InterPro" id="IPR013320">
    <property type="entry name" value="ConA-like_dom_sf"/>
</dbReference>
<dbReference type="FunFam" id="2.60.120.200:FF:000107">
    <property type="entry name" value="Sex hormone-binding globulin"/>
    <property type="match status" value="1"/>
</dbReference>
<comment type="caution">
    <text evidence="12">Lacks conserved residue(s) required for the propagation of feature annotation.</text>
</comment>
<dbReference type="InterPro" id="IPR051145">
    <property type="entry name" value="GAS-SHBG-PROS"/>
</dbReference>
<reference evidence="15" key="2">
    <citation type="submission" date="2025-08" db="UniProtKB">
        <authorList>
            <consortium name="Ensembl"/>
        </authorList>
    </citation>
    <scope>IDENTIFICATION</scope>
</reference>
<proteinExistence type="predicted"/>
<evidence type="ECO:0000256" key="12">
    <source>
        <dbReference type="PROSITE-ProRule" id="PRU00122"/>
    </source>
</evidence>
<dbReference type="GeneTree" id="ENSGT00940000165567"/>
<evidence type="ECO:0000256" key="7">
    <source>
        <dbReference type="ARBA" id="ARBA00023121"/>
    </source>
</evidence>
<evidence type="ECO:0000256" key="2">
    <source>
        <dbReference type="ARBA" id="ARBA00011738"/>
    </source>
</evidence>
<comment type="function">
    <text evidence="10">Functions as an androgen transport protein, but may also be involved in receptor mediated processes. Each dimer binds one molecule of steroid. Specific for 5-alpha-dihydrotestosterone, testosterone, and 17-beta-estradiol. Regulates the plasma metabolic clearance rate of steroid hormones by controlling their plasma concentration.</text>
</comment>
<evidence type="ECO:0000313" key="15">
    <source>
        <dbReference type="Ensembl" id="ENSDCDP00010011274.1"/>
    </source>
</evidence>